<evidence type="ECO:0000313" key="2">
    <source>
        <dbReference type="Proteomes" id="UP001165135"/>
    </source>
</evidence>
<dbReference type="PANTHER" id="PTHR48098">
    <property type="entry name" value="ENTEROCHELIN ESTERASE-RELATED"/>
    <property type="match status" value="1"/>
</dbReference>
<dbReference type="AlphaFoldDB" id="A0A9W6RDG3"/>
<dbReference type="SUPFAM" id="SSF53474">
    <property type="entry name" value="alpha/beta-Hydrolases"/>
    <property type="match status" value="1"/>
</dbReference>
<organism evidence="1 2">
    <name type="scientific">Actinoallomurus iriomotensis</name>
    <dbReference type="NCBI Taxonomy" id="478107"/>
    <lineage>
        <taxon>Bacteria</taxon>
        <taxon>Bacillati</taxon>
        <taxon>Actinomycetota</taxon>
        <taxon>Actinomycetes</taxon>
        <taxon>Streptosporangiales</taxon>
        <taxon>Thermomonosporaceae</taxon>
        <taxon>Actinoallomurus</taxon>
    </lineage>
</organism>
<evidence type="ECO:0000313" key="1">
    <source>
        <dbReference type="EMBL" id="GLY73819.1"/>
    </source>
</evidence>
<proteinExistence type="predicted"/>
<reference evidence="1" key="1">
    <citation type="submission" date="2023-03" db="EMBL/GenBank/DDBJ databases">
        <title>Actinoallomurus iriomotensis NBRC 103681.</title>
        <authorList>
            <person name="Ichikawa N."/>
            <person name="Sato H."/>
            <person name="Tonouchi N."/>
        </authorList>
    </citation>
    <scope>NUCLEOTIDE SEQUENCE</scope>
    <source>
        <strain evidence="1">NBRC 103681</strain>
    </source>
</reference>
<name>A0A9W6RDG3_9ACTN</name>
<dbReference type="InterPro" id="IPR050583">
    <property type="entry name" value="Mycobacterial_A85_antigen"/>
</dbReference>
<dbReference type="RefSeq" id="WP_285619373.1">
    <property type="nucleotide sequence ID" value="NZ_BSTJ01000002.1"/>
</dbReference>
<dbReference type="Gene3D" id="3.40.50.1820">
    <property type="entry name" value="alpha/beta hydrolase"/>
    <property type="match status" value="1"/>
</dbReference>
<protein>
    <recommendedName>
        <fullName evidence="3">Esterase</fullName>
    </recommendedName>
</protein>
<dbReference type="EMBL" id="BSTJ01000002">
    <property type="protein sequence ID" value="GLY73819.1"/>
    <property type="molecule type" value="Genomic_DNA"/>
</dbReference>
<dbReference type="InterPro" id="IPR000801">
    <property type="entry name" value="Esterase-like"/>
</dbReference>
<gene>
    <name evidence="1" type="ORF">Airi01_020860</name>
</gene>
<comment type="caution">
    <text evidence="1">The sequence shown here is derived from an EMBL/GenBank/DDBJ whole genome shotgun (WGS) entry which is preliminary data.</text>
</comment>
<accession>A0A9W6RDG3</accession>
<dbReference type="PANTHER" id="PTHR48098:SF1">
    <property type="entry name" value="DIACYLGLYCEROL ACYLTRANSFERASE_MYCOLYLTRANSFERASE AG85A"/>
    <property type="match status" value="1"/>
</dbReference>
<sequence length="317" mass="34268">MIATVLRVAGPLAAGLLLVGCTGDGAHPAQPPAPAPTTSQASVPTQAARFRIARRTSAGPILVTSLKGAKSGMTGKVWVWLPPQYRDPAYARTRFPVLMLYPGGSGAGYNYWTDPKVEPIQEEDMLLARQGRAHPFIMVMPIMQPSTREDTECSDIPGHVRIGTWLADDVPALVRASFHTLTSRNGWGTVGASSGAFCAVKMAAERSGTYTAAVSWGGYFTPDTTLSWSPRDRQANRPDLILQRTRPDLRLFLLAGGDPKIHADVVRIEALTKTLRPPTAVTTYIQPHGLHQTSDLKKLLPAILEFLTRNLAGPSSR</sequence>
<dbReference type="InterPro" id="IPR029058">
    <property type="entry name" value="AB_hydrolase_fold"/>
</dbReference>
<dbReference type="GO" id="GO:0016747">
    <property type="term" value="F:acyltransferase activity, transferring groups other than amino-acyl groups"/>
    <property type="evidence" value="ECO:0007669"/>
    <property type="project" value="TreeGrafter"/>
</dbReference>
<evidence type="ECO:0008006" key="3">
    <source>
        <dbReference type="Google" id="ProtNLM"/>
    </source>
</evidence>
<dbReference type="PROSITE" id="PS51257">
    <property type="entry name" value="PROKAR_LIPOPROTEIN"/>
    <property type="match status" value="1"/>
</dbReference>
<dbReference type="Pfam" id="PF00756">
    <property type="entry name" value="Esterase"/>
    <property type="match status" value="1"/>
</dbReference>
<dbReference type="Proteomes" id="UP001165135">
    <property type="component" value="Unassembled WGS sequence"/>
</dbReference>